<dbReference type="EMBL" id="HACG01001908">
    <property type="protein sequence ID" value="CEK48773.1"/>
    <property type="molecule type" value="Transcribed_RNA"/>
</dbReference>
<protein>
    <submittedName>
        <fullName evidence="2">Uncharacterized protein</fullName>
    </submittedName>
</protein>
<accession>A0A0B6XY29</accession>
<feature type="chain" id="PRO_5002126188" evidence="1">
    <location>
        <begin position="23"/>
        <end position="124"/>
    </location>
</feature>
<gene>
    <name evidence="2" type="primary">ORF5159</name>
</gene>
<evidence type="ECO:0000313" key="2">
    <source>
        <dbReference type="EMBL" id="CEK48773.1"/>
    </source>
</evidence>
<organism evidence="2">
    <name type="scientific">Arion vulgaris</name>
    <dbReference type="NCBI Taxonomy" id="1028688"/>
    <lineage>
        <taxon>Eukaryota</taxon>
        <taxon>Metazoa</taxon>
        <taxon>Spiralia</taxon>
        <taxon>Lophotrochozoa</taxon>
        <taxon>Mollusca</taxon>
        <taxon>Gastropoda</taxon>
        <taxon>Heterobranchia</taxon>
        <taxon>Euthyneura</taxon>
        <taxon>Panpulmonata</taxon>
        <taxon>Eupulmonata</taxon>
        <taxon>Stylommatophora</taxon>
        <taxon>Helicina</taxon>
        <taxon>Arionoidea</taxon>
        <taxon>Arionidae</taxon>
        <taxon>Arion</taxon>
    </lineage>
</organism>
<feature type="signal peptide" evidence="1">
    <location>
        <begin position="1"/>
        <end position="22"/>
    </location>
</feature>
<reference evidence="2" key="1">
    <citation type="submission" date="2014-12" db="EMBL/GenBank/DDBJ databases">
        <title>Insight into the proteome of Arion vulgaris.</title>
        <authorList>
            <person name="Aradska J."/>
            <person name="Bulat T."/>
            <person name="Smidak R."/>
            <person name="Sarate P."/>
            <person name="Gangsoo J."/>
            <person name="Sialana F."/>
            <person name="Bilban M."/>
            <person name="Lubec G."/>
        </authorList>
    </citation>
    <scope>NUCLEOTIDE SEQUENCE</scope>
    <source>
        <tissue evidence="2">Skin</tissue>
    </source>
</reference>
<proteinExistence type="predicted"/>
<dbReference type="AlphaFoldDB" id="A0A0B6XY29"/>
<keyword evidence="1" id="KW-0732">Signal</keyword>
<evidence type="ECO:0000256" key="1">
    <source>
        <dbReference type="SAM" id="SignalP"/>
    </source>
</evidence>
<name>A0A0B6XY29_9EUPU</name>
<sequence>MSAKAMVFLAVYMMLNTTSVNSQDSLSQKMAKCIENHLGSECPSQKAHILDCANKNGGRSLGRDGIRSALAQVENDGYNICPKLTPHVFLDILNSADCNKAGVMCFVILLQWFSARILFYHLNF</sequence>